<dbReference type="PROSITE" id="PS50156">
    <property type="entry name" value="SSD"/>
    <property type="match status" value="1"/>
</dbReference>
<evidence type="ECO:0000256" key="5">
    <source>
        <dbReference type="ARBA" id="ARBA00023136"/>
    </source>
</evidence>
<keyword evidence="14" id="KW-1185">Reference proteome</keyword>
<dbReference type="GeneTree" id="ENSGT00940000158727"/>
<dbReference type="InterPro" id="IPR000731">
    <property type="entry name" value="SSD"/>
</dbReference>
<evidence type="ECO:0000256" key="2">
    <source>
        <dbReference type="ARBA" id="ARBA00022475"/>
    </source>
</evidence>
<feature type="compositionally biased region" description="Pro residues" evidence="10">
    <location>
        <begin position="129"/>
        <end position="145"/>
    </location>
</feature>
<evidence type="ECO:0000256" key="10">
    <source>
        <dbReference type="SAM" id="MobiDB-lite"/>
    </source>
</evidence>
<dbReference type="Pfam" id="PF02460">
    <property type="entry name" value="Patched"/>
    <property type="match status" value="1"/>
</dbReference>
<feature type="region of interest" description="Disordered" evidence="10">
    <location>
        <begin position="1"/>
        <end position="67"/>
    </location>
</feature>
<feature type="transmembrane region" description="Helical" evidence="11">
    <location>
        <begin position="505"/>
        <end position="528"/>
    </location>
</feature>
<comment type="subcellular location">
    <subcellularLocation>
        <location evidence="8">Cell projection</location>
        <location evidence="8">Cilium</location>
        <location evidence="8">Flagellum membrane</location>
        <topology evidence="8">Multi-pass membrane protein</topology>
    </subcellularLocation>
</comment>
<dbReference type="Ensembl" id="ENSMFAT00000027802.2">
    <property type="protein sequence ID" value="ENSMFAP00000002654.2"/>
    <property type="gene ID" value="ENSMFAG00000035376.2"/>
</dbReference>
<dbReference type="PANTHER" id="PTHR10796:SF60">
    <property type="entry name" value="PATCHED DOMAIN-CONTAINING PROTEIN 3"/>
    <property type="match status" value="1"/>
</dbReference>
<feature type="transmembrane region" description="Helical" evidence="11">
    <location>
        <begin position="944"/>
        <end position="963"/>
    </location>
</feature>
<dbReference type="STRING" id="9541.ENSMFAP00000002654"/>
<dbReference type="PANTHER" id="PTHR10796">
    <property type="entry name" value="PATCHED-RELATED"/>
    <property type="match status" value="1"/>
</dbReference>
<reference evidence="13 14" key="1">
    <citation type="submission" date="2013-03" db="EMBL/GenBank/DDBJ databases">
        <authorList>
            <person name="Warren W."/>
            <person name="Wilson R.K."/>
        </authorList>
    </citation>
    <scope>NUCLEOTIDE SEQUENCE</scope>
</reference>
<keyword evidence="6" id="KW-0325">Glycoprotein</keyword>
<comment type="similarity">
    <text evidence="1">Belongs to the patched family.</text>
</comment>
<evidence type="ECO:0000256" key="7">
    <source>
        <dbReference type="ARBA" id="ARBA00057027"/>
    </source>
</evidence>
<feature type="transmembrane region" description="Helical" evidence="11">
    <location>
        <begin position="983"/>
        <end position="1006"/>
    </location>
</feature>
<feature type="transmembrane region" description="Helical" evidence="11">
    <location>
        <begin position="535"/>
        <end position="552"/>
    </location>
</feature>
<keyword evidence="3 11" id="KW-0812">Transmembrane</keyword>
<organism evidence="13 14">
    <name type="scientific">Macaca fascicularis</name>
    <name type="common">Crab-eating macaque</name>
    <name type="synonym">Cynomolgus monkey</name>
    <dbReference type="NCBI Taxonomy" id="9541"/>
    <lineage>
        <taxon>Eukaryota</taxon>
        <taxon>Metazoa</taxon>
        <taxon>Chordata</taxon>
        <taxon>Craniata</taxon>
        <taxon>Vertebrata</taxon>
        <taxon>Euteleostomi</taxon>
        <taxon>Mammalia</taxon>
        <taxon>Eutheria</taxon>
        <taxon>Euarchontoglires</taxon>
        <taxon>Primates</taxon>
        <taxon>Haplorrhini</taxon>
        <taxon>Catarrhini</taxon>
        <taxon>Cercopithecidae</taxon>
        <taxon>Cercopithecinae</taxon>
        <taxon>Macaca</taxon>
    </lineage>
</organism>
<keyword evidence="2" id="KW-1003">Cell membrane</keyword>
<dbReference type="Gene3D" id="1.20.1640.10">
    <property type="entry name" value="Multidrug efflux transporter AcrB transmembrane domain"/>
    <property type="match status" value="2"/>
</dbReference>
<name>A0A2K5TRH7_MACFA</name>
<feature type="transmembrane region" description="Helical" evidence="11">
    <location>
        <begin position="464"/>
        <end position="485"/>
    </location>
</feature>
<evidence type="ECO:0000256" key="11">
    <source>
        <dbReference type="SAM" id="Phobius"/>
    </source>
</evidence>
<feature type="transmembrane region" description="Helical" evidence="11">
    <location>
        <begin position="603"/>
        <end position="626"/>
    </location>
</feature>
<reference evidence="13" key="3">
    <citation type="submission" date="2025-09" db="UniProtKB">
        <authorList>
            <consortium name="Ensembl"/>
        </authorList>
    </citation>
    <scope>IDENTIFICATION</scope>
</reference>
<evidence type="ECO:0000256" key="4">
    <source>
        <dbReference type="ARBA" id="ARBA00022989"/>
    </source>
</evidence>
<evidence type="ECO:0000313" key="14">
    <source>
        <dbReference type="Proteomes" id="UP000233100"/>
    </source>
</evidence>
<keyword evidence="4 11" id="KW-1133">Transmembrane helix</keyword>
<dbReference type="InterPro" id="IPR003392">
    <property type="entry name" value="PTHD_SSD"/>
</dbReference>
<dbReference type="AlphaFoldDB" id="A0A2K5TRH7"/>
<evidence type="ECO:0000256" key="9">
    <source>
        <dbReference type="ARBA" id="ARBA00074262"/>
    </source>
</evidence>
<gene>
    <name evidence="13" type="primary">PTCHD3</name>
</gene>
<proteinExistence type="inferred from homology"/>
<feature type="transmembrane region" description="Helical" evidence="11">
    <location>
        <begin position="689"/>
        <end position="707"/>
    </location>
</feature>
<protein>
    <recommendedName>
        <fullName evidence="9">Patched domain-containing protein 3</fullName>
    </recommendedName>
</protein>
<evidence type="ECO:0000256" key="8">
    <source>
        <dbReference type="ARBA" id="ARBA00060429"/>
    </source>
</evidence>
<evidence type="ECO:0000256" key="6">
    <source>
        <dbReference type="ARBA" id="ARBA00023180"/>
    </source>
</evidence>
<keyword evidence="5 11" id="KW-0472">Membrane</keyword>
<dbReference type="Bgee" id="ENSMFAG00000035376">
    <property type="expression patterns" value="Expressed in skeletal muscle tissue"/>
</dbReference>
<feature type="transmembrane region" description="Helical" evidence="11">
    <location>
        <begin position="572"/>
        <end position="591"/>
    </location>
</feature>
<evidence type="ECO:0000259" key="12">
    <source>
        <dbReference type="PROSITE" id="PS50156"/>
    </source>
</evidence>
<reference evidence="13" key="2">
    <citation type="submission" date="2025-08" db="UniProtKB">
        <authorList>
            <consortium name="Ensembl"/>
        </authorList>
    </citation>
    <scope>IDENTIFICATION</scope>
</reference>
<feature type="transmembrane region" description="Helical" evidence="11">
    <location>
        <begin position="913"/>
        <end position="932"/>
    </location>
</feature>
<feature type="transmembrane region" description="Helical" evidence="11">
    <location>
        <begin position="381"/>
        <end position="403"/>
    </location>
</feature>
<feature type="transmembrane region" description="Helical" evidence="11">
    <location>
        <begin position="1013"/>
        <end position="1036"/>
    </location>
</feature>
<dbReference type="Proteomes" id="UP000233100">
    <property type="component" value="Chromosome 9"/>
</dbReference>
<evidence type="ECO:0000256" key="1">
    <source>
        <dbReference type="ARBA" id="ARBA00005585"/>
    </source>
</evidence>
<comment type="function">
    <text evidence="7">May play a role in sperm development or sperm function. However, does not appear to have an essential role in spermatogenesis or male fertility.</text>
</comment>
<dbReference type="VEuPathDB" id="HostDB:ENSMFAG00000035376"/>
<dbReference type="SUPFAM" id="SSF82866">
    <property type="entry name" value="Multidrug efflux transporter AcrB transmembrane domain"/>
    <property type="match status" value="2"/>
</dbReference>
<feature type="compositionally biased region" description="Basic and acidic residues" evidence="10">
    <location>
        <begin position="91"/>
        <end position="105"/>
    </location>
</feature>
<accession>A0A2K5TRH7</accession>
<dbReference type="GO" id="GO:0097225">
    <property type="term" value="C:sperm midpiece"/>
    <property type="evidence" value="ECO:0007669"/>
    <property type="project" value="UniProtKB-ARBA"/>
</dbReference>
<dbReference type="SMR" id="A0A2K5TRH7"/>
<feature type="region of interest" description="Disordered" evidence="10">
    <location>
        <begin position="84"/>
        <end position="171"/>
    </location>
</feature>
<dbReference type="GO" id="GO:0016020">
    <property type="term" value="C:membrane"/>
    <property type="evidence" value="ECO:0007669"/>
    <property type="project" value="InterPro"/>
</dbReference>
<feature type="transmembrane region" description="Helical" evidence="11">
    <location>
        <begin position="890"/>
        <end position="907"/>
    </location>
</feature>
<dbReference type="FunFam" id="1.20.1640.10:FF:000013">
    <property type="entry name" value="PaTched Related family"/>
    <property type="match status" value="1"/>
</dbReference>
<evidence type="ECO:0000313" key="13">
    <source>
        <dbReference type="Ensembl" id="ENSMFAP00000002654.2"/>
    </source>
</evidence>
<dbReference type="InterPro" id="IPR051697">
    <property type="entry name" value="Patched_domain-protein"/>
</dbReference>
<evidence type="ECO:0000256" key="3">
    <source>
        <dbReference type="ARBA" id="ARBA00022692"/>
    </source>
</evidence>
<sequence length="1040" mass="116947">MCRTPEKPGTPQTHFRLVGRRGKTRAPNAASASGARLEPNSPRIPPGNRWVGPGKRWVGPGNRLVGSPQLLFTCCPSCASLEEESMPWVEPEPRPSPEQKPKLTKQDSATGPEWYQKSEESESEGNQPPLGPLASPRPPETPGPPALERDDAPLPEGDDASPRPSVLDDAPRLRLELDDAPLPEEETPEPRAICRHRHRCHTDCLEAPLSRAFQWLGWQVGAHPWIFLLAPLMLTAALGTGFLYLPDEEEEDLEEQYTPVGGPAKAERRFVQGHFTTNDSYRFSASRRSTEANFASLLVVSYSDSLLDPATFAEVSKLDGAVQDLRVAQEDGSQIQYQQVCARYRALCVRPNPLLHAWQVDKTLNLSSISFPIYHHGGHPLYLTGFFGGRILGGSLGMGHLLLRAKAMRLLYYLKTEDPEDSVQSKQWLTHFLDQFTNITNTLALKKIEVVHFTSLSRQLEFQATSMTVIPVFHLAYVLIILFAVTSCFRLDCIRNKMCVAAFGVISAFLAVVSGFGLLLHIGVPFVIIVANSPFLILGVGVDDMFIMISAWHKTRLADDIPERMSNVYSKVAVSITITTITNILAFYTGVMSSFRSVQCFCIYTGTTLLFCYFYSITCFGAFMALDGKREVVCLRWLKKADPKWSSFKKFCCFPFGSVPDEHGTDVHPMNLFFRDYFGPFLTSSESKYFVVFIYVLYIISSIYGCFHVQEGLDLRNLASDDSYITPYFNVEEDYFSDYGPRVMVIVTKKVDYWNEDVRQKLENCIKIFEKNVYVDKNLTEFWLDAYVQYLKGNSQDPNDKNTFMNNIPDFLSNFPNFQHDINISSSNEIISSRGFIQTTDVSSSTKKKIMLFQLRRIAEDCQIPLIVYNQAFIYFDQYAAIIENTVRNVLVASAAMFIVSLLLIPYPFCSLWVTFAIGSVIVGVTGFMAFWKVNLDSISMINLVICIGFSFDFSAHISYAFISSSQPSVNQKSIEALYLLGYPVLQSAISTILGVCVLASAKAYIFRTFFKIMFLVMVFGAAHGLIFIPVFLTFFGRFI</sequence>
<feature type="domain" description="SSD" evidence="12">
    <location>
        <begin position="469"/>
        <end position="626"/>
    </location>
</feature>